<name>A0A432W4I5_9GAMM</name>
<feature type="transmembrane region" description="Helical" evidence="1">
    <location>
        <begin position="102"/>
        <end position="119"/>
    </location>
</feature>
<sequence>MVALFLGILLVEGYYLYDLLRQVYEQPGGEEIFEYVWLLAGFNLINGLLVVIAYAIGRHFSGQQTKPWWAFFLLGGVIAFATIKINGMLLETPLGVEGETPMTFLLPVILGFLLAWLPLGRVPGGLRQRPFDCPHCGHSHNFSMKSVNKVGDKVLVCEPCQGHMKRTLDGGRLAIWFVPVFVLLFGVSMNFPLSVPLAPWLMLFVGLLYLISLRLQPVESVPADESEQESPVE</sequence>
<dbReference type="RefSeq" id="WP_126804047.1">
    <property type="nucleotide sequence ID" value="NZ_PIPL01000002.1"/>
</dbReference>
<feature type="transmembrane region" description="Helical" evidence="1">
    <location>
        <begin position="37"/>
        <end position="56"/>
    </location>
</feature>
<accession>A0A432W4I5</accession>
<feature type="transmembrane region" description="Helical" evidence="1">
    <location>
        <begin position="173"/>
        <end position="191"/>
    </location>
</feature>
<dbReference type="OrthoDB" id="9150045at2"/>
<proteinExistence type="predicted"/>
<keyword evidence="1" id="KW-1133">Transmembrane helix</keyword>
<dbReference type="Proteomes" id="UP000288293">
    <property type="component" value="Unassembled WGS sequence"/>
</dbReference>
<evidence type="ECO:0000313" key="3">
    <source>
        <dbReference type="Proteomes" id="UP000288293"/>
    </source>
</evidence>
<evidence type="ECO:0000313" key="2">
    <source>
        <dbReference type="EMBL" id="RUO24344.1"/>
    </source>
</evidence>
<feature type="transmembrane region" description="Helical" evidence="1">
    <location>
        <begin position="68"/>
        <end position="90"/>
    </location>
</feature>
<gene>
    <name evidence="2" type="ORF">CWE09_10740</name>
</gene>
<keyword evidence="1" id="KW-0812">Transmembrane</keyword>
<reference evidence="2 3" key="1">
    <citation type="journal article" date="2011" name="Front. Microbiol.">
        <title>Genomic signatures of strain selection and enhancement in Bacillus atrophaeus var. globigii, a historical biowarfare simulant.</title>
        <authorList>
            <person name="Gibbons H.S."/>
            <person name="Broomall S.M."/>
            <person name="McNew L.A."/>
            <person name="Daligault H."/>
            <person name="Chapman C."/>
            <person name="Bruce D."/>
            <person name="Karavis M."/>
            <person name="Krepps M."/>
            <person name="McGregor P.A."/>
            <person name="Hong C."/>
            <person name="Park K.H."/>
            <person name="Akmal A."/>
            <person name="Feldman A."/>
            <person name="Lin J.S."/>
            <person name="Chang W.E."/>
            <person name="Higgs B.W."/>
            <person name="Demirev P."/>
            <person name="Lindquist J."/>
            <person name="Liem A."/>
            <person name="Fochler E."/>
            <person name="Read T.D."/>
            <person name="Tapia R."/>
            <person name="Johnson S."/>
            <person name="Bishop-Lilly K.A."/>
            <person name="Detter C."/>
            <person name="Han C."/>
            <person name="Sozhamannan S."/>
            <person name="Rosenzweig C.N."/>
            <person name="Skowronski E.W."/>
        </authorList>
    </citation>
    <scope>NUCLEOTIDE SEQUENCE [LARGE SCALE GENOMIC DNA]</scope>
    <source>
        <strain evidence="2 3">MLST1</strain>
    </source>
</reference>
<keyword evidence="1" id="KW-0472">Membrane</keyword>
<protein>
    <submittedName>
        <fullName evidence="2">Uncharacterized protein</fullName>
    </submittedName>
</protein>
<dbReference type="AlphaFoldDB" id="A0A432W4I5"/>
<keyword evidence="3" id="KW-1185">Reference proteome</keyword>
<organism evidence="2 3">
    <name type="scientific">Aliidiomarina minuta</name>
    <dbReference type="NCBI Taxonomy" id="880057"/>
    <lineage>
        <taxon>Bacteria</taxon>
        <taxon>Pseudomonadati</taxon>
        <taxon>Pseudomonadota</taxon>
        <taxon>Gammaproteobacteria</taxon>
        <taxon>Alteromonadales</taxon>
        <taxon>Idiomarinaceae</taxon>
        <taxon>Aliidiomarina</taxon>
    </lineage>
</organism>
<evidence type="ECO:0000256" key="1">
    <source>
        <dbReference type="SAM" id="Phobius"/>
    </source>
</evidence>
<dbReference type="EMBL" id="PIPL01000002">
    <property type="protein sequence ID" value="RUO24344.1"/>
    <property type="molecule type" value="Genomic_DNA"/>
</dbReference>
<comment type="caution">
    <text evidence="2">The sequence shown here is derived from an EMBL/GenBank/DDBJ whole genome shotgun (WGS) entry which is preliminary data.</text>
</comment>